<reference evidence="1 2" key="1">
    <citation type="journal article" date="2023" name="Sci. Data">
        <title>Genome assembly of the Korean intertidal mud-creeper Batillaria attramentaria.</title>
        <authorList>
            <person name="Patra A.K."/>
            <person name="Ho P.T."/>
            <person name="Jun S."/>
            <person name="Lee S.J."/>
            <person name="Kim Y."/>
            <person name="Won Y.J."/>
        </authorList>
    </citation>
    <scope>NUCLEOTIDE SEQUENCE [LARGE SCALE GENOMIC DNA]</scope>
    <source>
        <strain evidence="1">Wonlab-2016</strain>
    </source>
</reference>
<proteinExistence type="predicted"/>
<comment type="caution">
    <text evidence="1">The sequence shown here is derived from an EMBL/GenBank/DDBJ whole genome shotgun (WGS) entry which is preliminary data.</text>
</comment>
<evidence type="ECO:0000313" key="2">
    <source>
        <dbReference type="Proteomes" id="UP001519460"/>
    </source>
</evidence>
<dbReference type="AlphaFoldDB" id="A0ABD0L778"/>
<accession>A0ABD0L778</accession>
<organism evidence="1 2">
    <name type="scientific">Batillaria attramentaria</name>
    <dbReference type="NCBI Taxonomy" id="370345"/>
    <lineage>
        <taxon>Eukaryota</taxon>
        <taxon>Metazoa</taxon>
        <taxon>Spiralia</taxon>
        <taxon>Lophotrochozoa</taxon>
        <taxon>Mollusca</taxon>
        <taxon>Gastropoda</taxon>
        <taxon>Caenogastropoda</taxon>
        <taxon>Sorbeoconcha</taxon>
        <taxon>Cerithioidea</taxon>
        <taxon>Batillariidae</taxon>
        <taxon>Batillaria</taxon>
    </lineage>
</organism>
<sequence length="103" mass="11527">MLSLCRHLPEDEKGRPGLRTFHYELGPVQSVSKIVLSNRSDFQFMAVIDCIDKVTTIAAGPKINTLTQPWADQLRELLCGSSCEGTVGYRGFLLQDSYFETQS</sequence>
<keyword evidence="2" id="KW-1185">Reference proteome</keyword>
<dbReference type="EMBL" id="JACVVK020000078">
    <property type="protein sequence ID" value="KAK7495105.1"/>
    <property type="molecule type" value="Genomic_DNA"/>
</dbReference>
<gene>
    <name evidence="1" type="ORF">BaRGS_00013745</name>
</gene>
<name>A0ABD0L778_9CAEN</name>
<dbReference type="Proteomes" id="UP001519460">
    <property type="component" value="Unassembled WGS sequence"/>
</dbReference>
<evidence type="ECO:0000313" key="1">
    <source>
        <dbReference type="EMBL" id="KAK7495105.1"/>
    </source>
</evidence>
<protein>
    <submittedName>
        <fullName evidence="1">Uncharacterized protein</fullName>
    </submittedName>
</protein>